<gene>
    <name evidence="15" type="primary">KRE5</name>
    <name evidence="15" type="ORF">Q8F55_002179</name>
</gene>
<evidence type="ECO:0000256" key="5">
    <source>
        <dbReference type="ARBA" id="ARBA00022679"/>
    </source>
</evidence>
<feature type="domain" description="UDP-glucose:glycoprotein glucosyltransferase thioredoxin-like" evidence="13">
    <location>
        <begin position="694"/>
        <end position="912"/>
    </location>
</feature>
<accession>A0ABR3QA31</accession>
<evidence type="ECO:0000256" key="3">
    <source>
        <dbReference type="ARBA" id="ARBA00004922"/>
    </source>
</evidence>
<keyword evidence="8" id="KW-0325">Glycoprotein</keyword>
<comment type="caution">
    <text evidence="15">The sequence shown here is derived from an EMBL/GenBank/DDBJ whole genome shotgun (WGS) entry which is preliminary data.</text>
</comment>
<evidence type="ECO:0000256" key="6">
    <source>
        <dbReference type="ARBA" id="ARBA00022729"/>
    </source>
</evidence>
<dbReference type="Pfam" id="PF06427">
    <property type="entry name" value="UDP-g_GGTase"/>
    <property type="match status" value="1"/>
</dbReference>
<evidence type="ECO:0000259" key="11">
    <source>
        <dbReference type="Pfam" id="PF18401"/>
    </source>
</evidence>
<feature type="compositionally biased region" description="Basic and acidic residues" evidence="9">
    <location>
        <begin position="1547"/>
        <end position="1559"/>
    </location>
</feature>
<comment type="pathway">
    <text evidence="3">Protein modification; protein glycosylation.</text>
</comment>
<evidence type="ECO:0000313" key="15">
    <source>
        <dbReference type="EMBL" id="KAL1411228.1"/>
    </source>
</evidence>
<feature type="domain" description="UGGT thioredoxin-like" evidence="12">
    <location>
        <begin position="406"/>
        <end position="660"/>
    </location>
</feature>
<dbReference type="InterPro" id="IPR040693">
    <property type="entry name" value="UGGT_TRXL_1"/>
</dbReference>
<dbReference type="Proteomes" id="UP001565368">
    <property type="component" value="Unassembled WGS sequence"/>
</dbReference>
<comment type="subcellular location">
    <subcellularLocation>
        <location evidence="2">Endoplasmic reticulum lumen</location>
    </subcellularLocation>
</comment>
<evidence type="ECO:0000259" key="14">
    <source>
        <dbReference type="Pfam" id="PF18404"/>
    </source>
</evidence>
<dbReference type="RefSeq" id="XP_069211172.1">
    <property type="nucleotide sequence ID" value="XM_069350786.1"/>
</dbReference>
<dbReference type="InterPro" id="IPR040497">
    <property type="entry name" value="Glyco_transf_24"/>
</dbReference>
<comment type="cofactor">
    <cofactor evidence="1">
        <name>Ca(2+)</name>
        <dbReference type="ChEBI" id="CHEBI:29108"/>
    </cofactor>
</comment>
<dbReference type="PANTHER" id="PTHR11226:SF0">
    <property type="entry name" value="UDP-GLUCOSE:GLYCOPROTEIN GLUCOSYLTRANSFERASE"/>
    <property type="match status" value="1"/>
</dbReference>
<evidence type="ECO:0000256" key="9">
    <source>
        <dbReference type="SAM" id="MobiDB-lite"/>
    </source>
</evidence>
<name>A0ABR3QA31_9TREE</name>
<evidence type="ECO:0000256" key="1">
    <source>
        <dbReference type="ARBA" id="ARBA00001913"/>
    </source>
</evidence>
<dbReference type="InterPro" id="IPR040692">
    <property type="entry name" value="UGGT_TRXL_3"/>
</dbReference>
<dbReference type="Pfam" id="PF18404">
    <property type="entry name" value="Glyco_transf_24"/>
    <property type="match status" value="1"/>
</dbReference>
<dbReference type="CDD" id="cd06432">
    <property type="entry name" value="GT8_HUGT1_C_like"/>
    <property type="match status" value="1"/>
</dbReference>
<dbReference type="Pfam" id="PF18401">
    <property type="entry name" value="Thioredoxin_13"/>
    <property type="match status" value="1"/>
</dbReference>
<organism evidence="15 16">
    <name type="scientific">Vanrija albida</name>
    <dbReference type="NCBI Taxonomy" id="181172"/>
    <lineage>
        <taxon>Eukaryota</taxon>
        <taxon>Fungi</taxon>
        <taxon>Dikarya</taxon>
        <taxon>Basidiomycota</taxon>
        <taxon>Agaricomycotina</taxon>
        <taxon>Tremellomycetes</taxon>
        <taxon>Trichosporonales</taxon>
        <taxon>Trichosporonaceae</taxon>
        <taxon>Vanrija</taxon>
    </lineage>
</organism>
<feature type="compositionally biased region" description="Basic and acidic residues" evidence="9">
    <location>
        <begin position="1528"/>
        <end position="1540"/>
    </location>
</feature>
<dbReference type="Gene3D" id="3.90.550.10">
    <property type="entry name" value="Spore Coat Polysaccharide Biosynthesis Protein SpsA, Chain A"/>
    <property type="match status" value="1"/>
</dbReference>
<evidence type="ECO:0000256" key="8">
    <source>
        <dbReference type="ARBA" id="ARBA00023180"/>
    </source>
</evidence>
<sequence>MFGDSDDDYNPLHRHQLGSTTMKETIYDERPEVYFPLLRLLSKHSLALGPDASAQDVLEQALNLIETHALLPLPSELSTFGLGLALHAAAPRIEASYASYAAVDEAALGVKACDAWVEWRGKGFCAVDDLRRDIELSIDDEAHVASETAYSPLPFDRASNPDARAHAIFYYSPSAAAVPLLEYLDAHAKAYPSFQYVVRYRPTAADRERTARTPLAGYGVEMALKNTDYLVVDDRAAGNGGNDAQAAFEAPSNSSSQPFAAVLGSDPWAEHATPLTAAEAKDLGLQAVALIKGAEDPLEAFVALSQDLPKYTAALARHVDVPANIRERAERLAVRHPIGPAFYLNGRLLKDADLTAFGLLNAIREERHYITSLLDLGFTPEQAFSLISDPLIGQAQAEDDPLDGIVDASDRLEGQPVITWLNDLETDRQYQQWPKDIRGYLRPMYPGQLHLISRNTWNIVIVVDLATLKGLDVILGSVTTLLGRSIPLHIGIVPMFDSVDETSGKIAKAFYYLDVNLGSATAREYLLNTARKSNGELVITETMAKDAYAKTLDNSDTSGELLSFADLQASPIVDKLIDANQKYAARLGATKETSASGHFFLNGKHTQLSQGWTQELQAGINAQLEHLQEAIASGYPIDPDTIGNYFYDLPTTATRRNKFITPSPGVNQLLSFNLLDVFKGQALTLLHEFIYPSKVENKAVPLTTWIVGDLDTKESRELMENALAHLQDKRCASRLGFVHVPTAGSAIPAGASRLSTLLYQLMSNTKLNEVTPEAFAELLKELDAIKGNVDEDGKIVADGLEGDSAEEGAPLNSFTSSGWSVTDHAAAAEFWKLGTSVATHLKLQSSQPHILINGRLIGPVTANDFKRADLQSLEQYELRKRVHPLITLLDTYLDDAEQMDPAAVANIFAVTSSVISASYMPQGAEGIFTPLRGARTRGYEQLDDDDISFAVGDPKTALLRAAVIIDPISEQAQKWSALLELLSDIEHVAINVYFDPNIAAKEVKVKRFYRSSLRSKLSFDVDGNEAAPLVTFEDMPPKPIYTLAMDVPGSWIVRPKESFLDLDNLLLGNLQEPTHVLFDLQQLVIDGHAREASNTPPRGLQLQLLDGDKIASDTQVMANLGYFQFKATPGVYQLAIRPGRGEEVFELTSAGADGWDSPTVNVSGIDIPLASFDGVTLYPRFTRRPGMEKADVLASKETSLASGFVDSVFGRMKEIVGLAPATTKPVSRHADINIFTVASGLLYERFASIMILSVMKHTKSTVKFWFIENFLSPTFINFLPHLAKEYGFDYELVTYKWPHWLREQTEKQRIIWAYKILFLDVLFPMDLDKVIFVDADQIVRVDMKELVDVDIKGHVYGYPPMGDDRQEMEGFRFWKTGYWKNELRGRPYHISALYVVDLKRFRQFAAGDRLRGQYHALSADPNSLANLDQDLPNSMQDVIPIFTLDQEWLWCQTWCSDESLARAKTIDLCQNPLTKEPKLVRARQIPEWDTYDREIAAFAASLESDAGALAANVDDLASGPVGGSGSVDKTKAGDKPKAAEDAPPAQEPEKNSGHIEDEL</sequence>
<dbReference type="Pfam" id="PF18400">
    <property type="entry name" value="Thioredoxin_12"/>
    <property type="match status" value="1"/>
</dbReference>
<keyword evidence="16" id="KW-1185">Reference proteome</keyword>
<dbReference type="SUPFAM" id="SSF53448">
    <property type="entry name" value="Nucleotide-diphospho-sugar transferases"/>
    <property type="match status" value="1"/>
</dbReference>
<protein>
    <submittedName>
        <fullName evidence="15">Killer toxin resistant protein</fullName>
    </submittedName>
</protein>
<evidence type="ECO:0000256" key="7">
    <source>
        <dbReference type="ARBA" id="ARBA00022824"/>
    </source>
</evidence>
<proteinExistence type="inferred from homology"/>
<feature type="region of interest" description="Disordered" evidence="9">
    <location>
        <begin position="1515"/>
        <end position="1559"/>
    </location>
</feature>
<dbReference type="Pfam" id="PF18403">
    <property type="entry name" value="Thioredoxin_15"/>
    <property type="match status" value="1"/>
</dbReference>
<dbReference type="PANTHER" id="PTHR11226">
    <property type="entry name" value="UDP-GLUCOSE GLYCOPROTEIN:GLUCOSYLTRANSFERASE"/>
    <property type="match status" value="1"/>
</dbReference>
<dbReference type="InterPro" id="IPR029044">
    <property type="entry name" value="Nucleotide-diphossugar_trans"/>
</dbReference>
<keyword evidence="6" id="KW-0732">Signal</keyword>
<evidence type="ECO:0000259" key="12">
    <source>
        <dbReference type="Pfam" id="PF18402"/>
    </source>
</evidence>
<feature type="domain" description="UGGT thioredoxin-like" evidence="10">
    <location>
        <begin position="23"/>
        <end position="207"/>
    </location>
</feature>
<dbReference type="GeneID" id="95983222"/>
<feature type="domain" description="UGGT thioredoxin-like" evidence="11">
    <location>
        <begin position="271"/>
        <end position="398"/>
    </location>
</feature>
<dbReference type="InterPro" id="IPR040694">
    <property type="entry name" value="UGGT_TRXL_2"/>
</dbReference>
<keyword evidence="7" id="KW-0256">Endoplasmic reticulum</keyword>
<dbReference type="InterPro" id="IPR009448">
    <property type="entry name" value="UDP-g_GGtrans"/>
</dbReference>
<dbReference type="InterPro" id="IPR040525">
    <property type="entry name" value="UGGT_TRXL_4"/>
</dbReference>
<evidence type="ECO:0000259" key="13">
    <source>
        <dbReference type="Pfam" id="PF18403"/>
    </source>
</evidence>
<dbReference type="Pfam" id="PF18402">
    <property type="entry name" value="Thioredoxin_14"/>
    <property type="match status" value="1"/>
</dbReference>
<evidence type="ECO:0000256" key="2">
    <source>
        <dbReference type="ARBA" id="ARBA00004319"/>
    </source>
</evidence>
<evidence type="ECO:0000313" key="16">
    <source>
        <dbReference type="Proteomes" id="UP001565368"/>
    </source>
</evidence>
<feature type="domain" description="Glucosyltransferase 24 catalytic" evidence="14">
    <location>
        <begin position="1232"/>
        <end position="1497"/>
    </location>
</feature>
<comment type="similarity">
    <text evidence="4">Belongs to the glycosyltransferase 8 family.</text>
</comment>
<evidence type="ECO:0000256" key="4">
    <source>
        <dbReference type="ARBA" id="ARBA00006351"/>
    </source>
</evidence>
<evidence type="ECO:0000259" key="10">
    <source>
        <dbReference type="Pfam" id="PF18400"/>
    </source>
</evidence>
<reference evidence="15 16" key="1">
    <citation type="submission" date="2023-08" db="EMBL/GenBank/DDBJ databases">
        <title>Annotated Genome Sequence of Vanrija albida AlHP1.</title>
        <authorList>
            <person name="Herzog R."/>
        </authorList>
    </citation>
    <scope>NUCLEOTIDE SEQUENCE [LARGE SCALE GENOMIC DNA]</scope>
    <source>
        <strain evidence="15 16">AlHP1</strain>
    </source>
</reference>
<keyword evidence="5" id="KW-0808">Transferase</keyword>
<dbReference type="EMBL" id="JBBXJM010000002">
    <property type="protein sequence ID" value="KAL1411228.1"/>
    <property type="molecule type" value="Genomic_DNA"/>
</dbReference>